<dbReference type="PATRIC" id="fig|1158607.3.peg.4188"/>
<feature type="transmembrane region" description="Helical" evidence="7">
    <location>
        <begin position="211"/>
        <end position="234"/>
    </location>
</feature>
<feature type="domain" description="Major facilitator superfamily (MFS) profile" evidence="9">
    <location>
        <begin position="1"/>
        <end position="386"/>
    </location>
</feature>
<dbReference type="PROSITE" id="PS50850">
    <property type="entry name" value="MFS"/>
    <property type="match status" value="1"/>
</dbReference>
<feature type="transmembrane region" description="Helical" evidence="7">
    <location>
        <begin position="275"/>
        <end position="308"/>
    </location>
</feature>
<name>R2PZ37_9ENTE</name>
<feature type="transmembrane region" description="Helical" evidence="7">
    <location>
        <begin position="246"/>
        <end position="263"/>
    </location>
</feature>
<keyword evidence="2" id="KW-0813">Transport</keyword>
<reference evidence="10 11" key="1">
    <citation type="submission" date="2013-02" db="EMBL/GenBank/DDBJ databases">
        <title>The Genome Sequence of Enterococcus pallens BAA-351.</title>
        <authorList>
            <consortium name="The Broad Institute Genome Sequencing Platform"/>
            <consortium name="The Broad Institute Genome Sequencing Center for Infectious Disease"/>
            <person name="Earl A.M."/>
            <person name="Gilmore M.S."/>
            <person name="Lebreton F."/>
            <person name="Walker B."/>
            <person name="Young S.K."/>
            <person name="Zeng Q."/>
            <person name="Gargeya S."/>
            <person name="Fitzgerald M."/>
            <person name="Haas B."/>
            <person name="Abouelleil A."/>
            <person name="Alvarado L."/>
            <person name="Arachchi H.M."/>
            <person name="Berlin A.M."/>
            <person name="Chapman S.B."/>
            <person name="Dewar J."/>
            <person name="Goldberg J."/>
            <person name="Griggs A."/>
            <person name="Gujja S."/>
            <person name="Hansen M."/>
            <person name="Howarth C."/>
            <person name="Imamovic A."/>
            <person name="Larimer J."/>
            <person name="McCowan C."/>
            <person name="Murphy C."/>
            <person name="Neiman D."/>
            <person name="Pearson M."/>
            <person name="Priest M."/>
            <person name="Roberts A."/>
            <person name="Saif S."/>
            <person name="Shea T."/>
            <person name="Sisk P."/>
            <person name="Sykes S."/>
            <person name="Wortman J."/>
            <person name="Nusbaum C."/>
            <person name="Birren B."/>
        </authorList>
    </citation>
    <scope>NUCLEOTIDE SEQUENCE [LARGE SCALE GENOMIC DNA]</scope>
    <source>
        <strain evidence="10 11">ATCC BAA-351</strain>
    </source>
</reference>
<evidence type="ECO:0000313" key="11">
    <source>
        <dbReference type="Proteomes" id="UP000013782"/>
    </source>
</evidence>
<proteinExistence type="predicted"/>
<gene>
    <name evidence="10" type="ORF">UAU_04211</name>
</gene>
<evidence type="ECO:0000256" key="4">
    <source>
        <dbReference type="ARBA" id="ARBA00022692"/>
    </source>
</evidence>
<dbReference type="STRING" id="160454.RV10_GL002686"/>
<organism evidence="10 11">
    <name type="scientific">Enterococcus pallens ATCC BAA-351</name>
    <dbReference type="NCBI Taxonomy" id="1158607"/>
    <lineage>
        <taxon>Bacteria</taxon>
        <taxon>Bacillati</taxon>
        <taxon>Bacillota</taxon>
        <taxon>Bacilli</taxon>
        <taxon>Lactobacillales</taxon>
        <taxon>Enterococcaceae</taxon>
        <taxon>Enterococcus</taxon>
    </lineage>
</organism>
<evidence type="ECO:0000256" key="5">
    <source>
        <dbReference type="ARBA" id="ARBA00022989"/>
    </source>
</evidence>
<keyword evidence="4 7" id="KW-0812">Transmembrane</keyword>
<feature type="chain" id="PRO_5039097243" description="Major facilitator superfamily (MFS) profile domain-containing protein" evidence="8">
    <location>
        <begin position="26"/>
        <end position="392"/>
    </location>
</feature>
<dbReference type="GO" id="GO:0022857">
    <property type="term" value="F:transmembrane transporter activity"/>
    <property type="evidence" value="ECO:0007669"/>
    <property type="project" value="InterPro"/>
</dbReference>
<dbReference type="eggNOG" id="COG2814">
    <property type="taxonomic scope" value="Bacteria"/>
</dbReference>
<evidence type="ECO:0000256" key="2">
    <source>
        <dbReference type="ARBA" id="ARBA00022448"/>
    </source>
</evidence>
<dbReference type="HOGENOM" id="CLU_001265_10_4_9"/>
<dbReference type="RefSeq" id="WP_010759155.1">
    <property type="nucleotide sequence ID" value="NZ_ASWD01000003.1"/>
</dbReference>
<dbReference type="Gene3D" id="1.20.1250.20">
    <property type="entry name" value="MFS general substrate transporter like domains"/>
    <property type="match status" value="1"/>
</dbReference>
<evidence type="ECO:0000256" key="6">
    <source>
        <dbReference type="ARBA" id="ARBA00023136"/>
    </source>
</evidence>
<comment type="caution">
    <text evidence="10">The sequence shown here is derived from an EMBL/GenBank/DDBJ whole genome shotgun (WGS) entry which is preliminary data.</text>
</comment>
<feature type="transmembrane region" description="Helical" evidence="7">
    <location>
        <begin position="97"/>
        <end position="123"/>
    </location>
</feature>
<keyword evidence="8" id="KW-0732">Signal</keyword>
<dbReference type="AlphaFoldDB" id="R2PZ37"/>
<sequence>MNKKSFPLIGLLSAALVIASAPAISANIPAISAAFPHISATNISLFTTIPSLFLIVGVFLTTIVEQKIGKKKTILTGLLMVGVFGSLPFWYSQSFWVLFASRCLLGIGIGLFNRLVIQMIGLLYQRHPAKKARALGLESAFEGLGGILMTVTVGQLVKISWQWSFIVYGLAFLGFLLIFLFVPDKEATTQPNQIGNQTKVPQETRKKMVKLALLLFLIVTFFIIYNLQITPLLIEQGIGNATQGSNMIAAISIGAFTAGNLFGKTYSWLKNYIVPIAAATAGCCIFITTISSAVWVSLICSAGLGFSFRNIMPYFNHLYTAGNEASSKFGTTVVLIAYNLGSTLSPYAIKIFDSVSTDSQPSVLLTFVAAGFIGIGLITLVFNKKLFGSIEA</sequence>
<dbReference type="PANTHER" id="PTHR43124">
    <property type="entry name" value="PURINE EFFLUX PUMP PBUE"/>
    <property type="match status" value="1"/>
</dbReference>
<evidence type="ECO:0000313" key="10">
    <source>
        <dbReference type="EMBL" id="EOH88393.1"/>
    </source>
</evidence>
<feature type="transmembrane region" description="Helical" evidence="7">
    <location>
        <begin position="163"/>
        <end position="182"/>
    </location>
</feature>
<dbReference type="Proteomes" id="UP000013782">
    <property type="component" value="Unassembled WGS sequence"/>
</dbReference>
<dbReference type="InterPro" id="IPR011701">
    <property type="entry name" value="MFS"/>
</dbReference>
<dbReference type="InterPro" id="IPR020846">
    <property type="entry name" value="MFS_dom"/>
</dbReference>
<feature type="transmembrane region" description="Helical" evidence="7">
    <location>
        <begin position="135"/>
        <end position="157"/>
    </location>
</feature>
<evidence type="ECO:0000256" key="3">
    <source>
        <dbReference type="ARBA" id="ARBA00022475"/>
    </source>
</evidence>
<dbReference type="GO" id="GO:0005886">
    <property type="term" value="C:plasma membrane"/>
    <property type="evidence" value="ECO:0007669"/>
    <property type="project" value="UniProtKB-SubCell"/>
</dbReference>
<evidence type="ECO:0000259" key="9">
    <source>
        <dbReference type="PROSITE" id="PS50850"/>
    </source>
</evidence>
<keyword evidence="3" id="KW-1003">Cell membrane</keyword>
<evidence type="ECO:0000256" key="8">
    <source>
        <dbReference type="SAM" id="SignalP"/>
    </source>
</evidence>
<feature type="transmembrane region" description="Helical" evidence="7">
    <location>
        <begin position="41"/>
        <end position="61"/>
    </location>
</feature>
<dbReference type="PANTHER" id="PTHR43124:SF3">
    <property type="entry name" value="CHLORAMPHENICOL EFFLUX PUMP RV0191"/>
    <property type="match status" value="1"/>
</dbReference>
<comment type="subcellular location">
    <subcellularLocation>
        <location evidence="1">Cell membrane</location>
        <topology evidence="1">Multi-pass membrane protein</topology>
    </subcellularLocation>
</comment>
<dbReference type="InterPro" id="IPR036259">
    <property type="entry name" value="MFS_trans_sf"/>
</dbReference>
<feature type="transmembrane region" description="Helical" evidence="7">
    <location>
        <begin position="363"/>
        <end position="382"/>
    </location>
</feature>
<protein>
    <recommendedName>
        <fullName evidence="9">Major facilitator superfamily (MFS) profile domain-containing protein</fullName>
    </recommendedName>
</protein>
<dbReference type="OrthoDB" id="1650550at2"/>
<dbReference type="InterPro" id="IPR050189">
    <property type="entry name" value="MFS_Efflux_Transporters"/>
</dbReference>
<feature type="transmembrane region" description="Helical" evidence="7">
    <location>
        <begin position="73"/>
        <end position="91"/>
    </location>
</feature>
<feature type="signal peptide" evidence="8">
    <location>
        <begin position="1"/>
        <end position="25"/>
    </location>
</feature>
<keyword evidence="5 7" id="KW-1133">Transmembrane helix</keyword>
<keyword evidence="6 7" id="KW-0472">Membrane</keyword>
<evidence type="ECO:0000256" key="7">
    <source>
        <dbReference type="SAM" id="Phobius"/>
    </source>
</evidence>
<dbReference type="SUPFAM" id="SSF103473">
    <property type="entry name" value="MFS general substrate transporter"/>
    <property type="match status" value="1"/>
</dbReference>
<dbReference type="EMBL" id="AJAQ01000045">
    <property type="protein sequence ID" value="EOH88393.1"/>
    <property type="molecule type" value="Genomic_DNA"/>
</dbReference>
<keyword evidence="11" id="KW-1185">Reference proteome</keyword>
<evidence type="ECO:0000256" key="1">
    <source>
        <dbReference type="ARBA" id="ARBA00004651"/>
    </source>
</evidence>
<dbReference type="Pfam" id="PF07690">
    <property type="entry name" value="MFS_1"/>
    <property type="match status" value="1"/>
</dbReference>
<accession>R2PZ37</accession>